<dbReference type="AlphaFoldDB" id="A0A1J1IG06"/>
<evidence type="ECO:0000313" key="1">
    <source>
        <dbReference type="EMBL" id="CRK99152.1"/>
    </source>
</evidence>
<accession>A0A1J1IG06</accession>
<dbReference type="EMBL" id="CVRI01000049">
    <property type="protein sequence ID" value="CRK99152.1"/>
    <property type="molecule type" value="Genomic_DNA"/>
</dbReference>
<dbReference type="Proteomes" id="UP000183832">
    <property type="component" value="Unassembled WGS sequence"/>
</dbReference>
<proteinExistence type="predicted"/>
<name>A0A1J1IG06_9DIPT</name>
<gene>
    <name evidence="1" type="ORF">CLUMA_CG012546</name>
</gene>
<reference evidence="1 2" key="1">
    <citation type="submission" date="2015-04" db="EMBL/GenBank/DDBJ databases">
        <authorList>
            <person name="Syromyatnikov M.Y."/>
            <person name="Popov V.N."/>
        </authorList>
    </citation>
    <scope>NUCLEOTIDE SEQUENCE [LARGE SCALE GENOMIC DNA]</scope>
</reference>
<evidence type="ECO:0000313" key="2">
    <source>
        <dbReference type="Proteomes" id="UP000183832"/>
    </source>
</evidence>
<protein>
    <submittedName>
        <fullName evidence="1">CLUMA_CG012546, isoform A</fullName>
    </submittedName>
</protein>
<keyword evidence="2" id="KW-1185">Reference proteome</keyword>
<organism evidence="1 2">
    <name type="scientific">Clunio marinus</name>
    <dbReference type="NCBI Taxonomy" id="568069"/>
    <lineage>
        <taxon>Eukaryota</taxon>
        <taxon>Metazoa</taxon>
        <taxon>Ecdysozoa</taxon>
        <taxon>Arthropoda</taxon>
        <taxon>Hexapoda</taxon>
        <taxon>Insecta</taxon>
        <taxon>Pterygota</taxon>
        <taxon>Neoptera</taxon>
        <taxon>Endopterygota</taxon>
        <taxon>Diptera</taxon>
        <taxon>Nematocera</taxon>
        <taxon>Chironomoidea</taxon>
        <taxon>Chironomidae</taxon>
        <taxon>Clunio</taxon>
    </lineage>
</organism>
<sequence length="60" mass="7336">MNHHLAKRKPLSLEALKNTFLQSKYHFIDFYSLEQKRFALTLMRKGYQNVWESFVKFKKV</sequence>